<keyword evidence="1" id="KW-0472">Membrane</keyword>
<organism evidence="2 3">
    <name type="scientific">Flavobacterium anhuiense</name>
    <dbReference type="NCBI Taxonomy" id="459526"/>
    <lineage>
        <taxon>Bacteria</taxon>
        <taxon>Pseudomonadati</taxon>
        <taxon>Bacteroidota</taxon>
        <taxon>Flavobacteriia</taxon>
        <taxon>Flavobacteriales</taxon>
        <taxon>Flavobacteriaceae</taxon>
        <taxon>Flavobacterium</taxon>
    </lineage>
</organism>
<dbReference type="AlphaFoldDB" id="A0AAC9GI95"/>
<keyword evidence="1" id="KW-0812">Transmembrane</keyword>
<keyword evidence="1" id="KW-1133">Transmembrane helix</keyword>
<name>A0AAC9GI95_9FLAO</name>
<evidence type="ECO:0000256" key="1">
    <source>
        <dbReference type="SAM" id="Phobius"/>
    </source>
</evidence>
<evidence type="ECO:0000313" key="3">
    <source>
        <dbReference type="Proteomes" id="UP000093276"/>
    </source>
</evidence>
<dbReference type="GeneID" id="32306684"/>
<reference evidence="2 3" key="1">
    <citation type="submission" date="2016-08" db="EMBL/GenBank/DDBJ databases">
        <title>Complete genome sequence of Flavobacterium johnsoniae strain GSE09, a volatile-producing biocontrol agent isolated from cucumber (Cucumis sativus).</title>
        <authorList>
            <person name="Jeong J.-J."/>
            <person name="Oh J.Y."/>
            <person name="Jim Y.J."/>
            <person name="Sang M.K."/>
            <person name="Kim K.D."/>
        </authorList>
    </citation>
    <scope>NUCLEOTIDE SEQUENCE [LARGE SCALE GENOMIC DNA]</scope>
    <source>
        <strain evidence="2 3">GSE09</strain>
    </source>
</reference>
<evidence type="ECO:0000313" key="2">
    <source>
        <dbReference type="EMBL" id="AOC93936.1"/>
    </source>
</evidence>
<dbReference type="EMBL" id="CP016907">
    <property type="protein sequence ID" value="AOC93936.1"/>
    <property type="molecule type" value="Genomic_DNA"/>
</dbReference>
<accession>A0AAC9GI95</accession>
<sequence>MLELIWGILNVILFLGLLVFCAKKAAEIRAKVGLSVAILFSFFALSFITRPSNEEKDKKFEFENREIEKQSSNRNTYLSKITLEDDLCTKFQLNIICDGENARSALIQRTGFIGGTEWSTLYININKTEREKTFEYQIGGTRKWKILGIEIYSEYKEFSGMNEFKPLSSVL</sequence>
<dbReference type="KEGG" id="fjg:BB050_00794"/>
<feature type="transmembrane region" description="Helical" evidence="1">
    <location>
        <begin position="6"/>
        <end position="25"/>
    </location>
</feature>
<gene>
    <name evidence="2" type="ORF">BB050_00794</name>
</gene>
<feature type="transmembrane region" description="Helical" evidence="1">
    <location>
        <begin position="32"/>
        <end position="49"/>
    </location>
</feature>
<proteinExistence type="predicted"/>
<dbReference type="Proteomes" id="UP000093276">
    <property type="component" value="Chromosome"/>
</dbReference>
<dbReference type="RefSeq" id="WP_066032684.1">
    <property type="nucleotide sequence ID" value="NZ_CP016907.1"/>
</dbReference>
<protein>
    <submittedName>
        <fullName evidence="2">Uncharacterized protein</fullName>
    </submittedName>
</protein>